<dbReference type="PANTHER" id="PTHR40056">
    <property type="entry name" value="HYPOTHETICAL CYTOSOLIC PROTEIN"/>
    <property type="match status" value="1"/>
</dbReference>
<reference evidence="1" key="1">
    <citation type="submission" date="2020-04" db="EMBL/GenBank/DDBJ databases">
        <title>Deep metagenomics examines the oral microbiome during advanced dental caries in children, revealing novel taxa and co-occurrences with host molecules.</title>
        <authorList>
            <person name="Baker J.L."/>
            <person name="Morton J.T."/>
            <person name="Dinis M."/>
            <person name="Alvarez R."/>
            <person name="Tran N.C."/>
            <person name="Knight R."/>
            <person name="Edlund A."/>
        </authorList>
    </citation>
    <scope>NUCLEOTIDE SEQUENCE</scope>
    <source>
        <strain evidence="1">JCVI_48_bin.5</strain>
    </source>
</reference>
<proteinExistence type="predicted"/>
<sequence length="209" mass="24659">MDKQYLNELTEYLKSLHHVHAGSLPSLDLYMDQVTGFMEEHLASMKRHPEDKALTKTMINNYAKNKILPPPVGKRYNKNHMLILLLIYYYKSMLSLSDIRTVVDPLAENYFSFHSKPRLTDIYEEIFSFANGEMQSLVEDLKKKFQTANSSFSEQDPAFADLEEQEREQLQSFSFLSLLAFDVYLKKQLMEKIVDRMEESQKKRKRKKK</sequence>
<name>A0A930DY55_9FIRM</name>
<dbReference type="Pfam" id="PF08876">
    <property type="entry name" value="DUF1836"/>
    <property type="match status" value="1"/>
</dbReference>
<dbReference type="Proteomes" id="UP000780721">
    <property type="component" value="Unassembled WGS sequence"/>
</dbReference>
<dbReference type="AlphaFoldDB" id="A0A930DY55"/>
<organism evidence="1 2">
    <name type="scientific">Oribacterium sinus</name>
    <dbReference type="NCBI Taxonomy" id="237576"/>
    <lineage>
        <taxon>Bacteria</taxon>
        <taxon>Bacillati</taxon>
        <taxon>Bacillota</taxon>
        <taxon>Clostridia</taxon>
        <taxon>Lachnospirales</taxon>
        <taxon>Lachnospiraceae</taxon>
        <taxon>Oribacterium</taxon>
    </lineage>
</organism>
<accession>A0A930DY55</accession>
<protein>
    <submittedName>
        <fullName evidence="1">DUF1836 domain-containing protein</fullName>
    </submittedName>
</protein>
<dbReference type="PANTHER" id="PTHR40056:SF1">
    <property type="entry name" value="DUF1836 DOMAIN-CONTAINING PROTEIN"/>
    <property type="match status" value="1"/>
</dbReference>
<gene>
    <name evidence="1" type="ORF">HXM91_07290</name>
</gene>
<dbReference type="EMBL" id="JABZRB010000220">
    <property type="protein sequence ID" value="MBF1305635.1"/>
    <property type="molecule type" value="Genomic_DNA"/>
</dbReference>
<dbReference type="InterPro" id="IPR014975">
    <property type="entry name" value="DUF1836"/>
</dbReference>
<comment type="caution">
    <text evidence="1">The sequence shown here is derived from an EMBL/GenBank/DDBJ whole genome shotgun (WGS) entry which is preliminary data.</text>
</comment>
<evidence type="ECO:0000313" key="2">
    <source>
        <dbReference type="Proteomes" id="UP000780721"/>
    </source>
</evidence>
<evidence type="ECO:0000313" key="1">
    <source>
        <dbReference type="EMBL" id="MBF1305635.1"/>
    </source>
</evidence>